<dbReference type="AlphaFoldDB" id="A0A9W4XP35"/>
<evidence type="ECO:0000313" key="1">
    <source>
        <dbReference type="EMBL" id="CAI6339139.1"/>
    </source>
</evidence>
<dbReference type="EMBL" id="CAOQHR010000009">
    <property type="protein sequence ID" value="CAI6339139.1"/>
    <property type="molecule type" value="Genomic_DNA"/>
</dbReference>
<organism evidence="1 2">
    <name type="scientific">Periconia digitata</name>
    <dbReference type="NCBI Taxonomy" id="1303443"/>
    <lineage>
        <taxon>Eukaryota</taxon>
        <taxon>Fungi</taxon>
        <taxon>Dikarya</taxon>
        <taxon>Ascomycota</taxon>
        <taxon>Pezizomycotina</taxon>
        <taxon>Dothideomycetes</taxon>
        <taxon>Pleosporomycetidae</taxon>
        <taxon>Pleosporales</taxon>
        <taxon>Massarineae</taxon>
        <taxon>Periconiaceae</taxon>
        <taxon>Periconia</taxon>
    </lineage>
</organism>
<accession>A0A9W4XP35</accession>
<dbReference type="Proteomes" id="UP001152607">
    <property type="component" value="Unassembled WGS sequence"/>
</dbReference>
<comment type="caution">
    <text evidence="1">The sequence shown here is derived from an EMBL/GenBank/DDBJ whole genome shotgun (WGS) entry which is preliminary data.</text>
</comment>
<sequence>MFIGQVKRLSSILIRISISYLKPMQMLCHIAERVFLSYNLSVFKQYARGTFIELIRRDLHTTRILLLPIY</sequence>
<gene>
    <name evidence="1" type="ORF">PDIGIT_LOCUS12286</name>
</gene>
<protein>
    <submittedName>
        <fullName evidence="1">Uncharacterized protein</fullName>
    </submittedName>
</protein>
<name>A0A9W4XP35_9PLEO</name>
<proteinExistence type="predicted"/>
<reference evidence="1" key="1">
    <citation type="submission" date="2023-01" db="EMBL/GenBank/DDBJ databases">
        <authorList>
            <person name="Van Ghelder C."/>
            <person name="Rancurel C."/>
        </authorList>
    </citation>
    <scope>NUCLEOTIDE SEQUENCE</scope>
    <source>
        <strain evidence="1">CNCM I-4278</strain>
    </source>
</reference>
<evidence type="ECO:0000313" key="2">
    <source>
        <dbReference type="Proteomes" id="UP001152607"/>
    </source>
</evidence>
<keyword evidence="2" id="KW-1185">Reference proteome</keyword>